<gene>
    <name evidence="1" type="ORF">GMARGA_LOCUS35416</name>
</gene>
<dbReference type="EMBL" id="CAJVQB010065748">
    <property type="protein sequence ID" value="CAG8841412.1"/>
    <property type="molecule type" value="Genomic_DNA"/>
</dbReference>
<sequence length="171" mass="20175">RYKYKNTTFNQDGSGFINSSQNEILRSFDSLVNILKKSEYDKFIKIKSLQDVKVFDEFIVNILQKSQSNFNDNINQFIEVQNSNFQESFNKSLIELPSVVQEYFTTIRLEYKTDLYLNSKFIDESFDQVNLRYKKIISSLDSDEKIQFAKASMFQDYILICKMHNLAMGVE</sequence>
<name>A0ABN7WVH8_GIGMA</name>
<keyword evidence="2" id="KW-1185">Reference proteome</keyword>
<protein>
    <submittedName>
        <fullName evidence="1">7723_t:CDS:1</fullName>
    </submittedName>
</protein>
<comment type="caution">
    <text evidence="1">The sequence shown here is derived from an EMBL/GenBank/DDBJ whole genome shotgun (WGS) entry which is preliminary data.</text>
</comment>
<proteinExistence type="predicted"/>
<feature type="non-terminal residue" evidence="1">
    <location>
        <position position="1"/>
    </location>
</feature>
<dbReference type="Proteomes" id="UP000789901">
    <property type="component" value="Unassembled WGS sequence"/>
</dbReference>
<evidence type="ECO:0000313" key="1">
    <source>
        <dbReference type="EMBL" id="CAG8841412.1"/>
    </source>
</evidence>
<accession>A0ABN7WVH8</accession>
<organism evidence="1 2">
    <name type="scientific">Gigaspora margarita</name>
    <dbReference type="NCBI Taxonomy" id="4874"/>
    <lineage>
        <taxon>Eukaryota</taxon>
        <taxon>Fungi</taxon>
        <taxon>Fungi incertae sedis</taxon>
        <taxon>Mucoromycota</taxon>
        <taxon>Glomeromycotina</taxon>
        <taxon>Glomeromycetes</taxon>
        <taxon>Diversisporales</taxon>
        <taxon>Gigasporaceae</taxon>
        <taxon>Gigaspora</taxon>
    </lineage>
</organism>
<reference evidence="1 2" key="1">
    <citation type="submission" date="2021-06" db="EMBL/GenBank/DDBJ databases">
        <authorList>
            <person name="Kallberg Y."/>
            <person name="Tangrot J."/>
            <person name="Rosling A."/>
        </authorList>
    </citation>
    <scope>NUCLEOTIDE SEQUENCE [LARGE SCALE GENOMIC DNA]</scope>
    <source>
        <strain evidence="1 2">120-4 pot B 10/14</strain>
    </source>
</reference>
<evidence type="ECO:0000313" key="2">
    <source>
        <dbReference type="Proteomes" id="UP000789901"/>
    </source>
</evidence>